<dbReference type="OrthoDB" id="4726108at2"/>
<dbReference type="PANTHER" id="PTHR30328">
    <property type="entry name" value="TRANSCRIPTIONAL REPRESSOR"/>
    <property type="match status" value="1"/>
</dbReference>
<dbReference type="EMBL" id="VOBR01000032">
    <property type="protein sequence ID" value="TWP46473.1"/>
    <property type="molecule type" value="Genomic_DNA"/>
</dbReference>
<organism evidence="5 6">
    <name type="scientific">Lentzea tibetensis</name>
    <dbReference type="NCBI Taxonomy" id="2591470"/>
    <lineage>
        <taxon>Bacteria</taxon>
        <taxon>Bacillati</taxon>
        <taxon>Actinomycetota</taxon>
        <taxon>Actinomycetes</taxon>
        <taxon>Pseudonocardiales</taxon>
        <taxon>Pseudonocardiaceae</taxon>
        <taxon>Lentzea</taxon>
    </lineage>
</organism>
<dbReference type="SUPFAM" id="SSF46689">
    <property type="entry name" value="Homeodomain-like"/>
    <property type="match status" value="1"/>
</dbReference>
<dbReference type="InterPro" id="IPR036271">
    <property type="entry name" value="Tet_transcr_reg_TetR-rel_C_sf"/>
</dbReference>
<protein>
    <submittedName>
        <fullName evidence="5">TetR/AcrR family transcriptional regulator</fullName>
    </submittedName>
</protein>
<dbReference type="Pfam" id="PF17926">
    <property type="entry name" value="TetR_C_21"/>
    <property type="match status" value="1"/>
</dbReference>
<dbReference type="Gene3D" id="1.10.357.10">
    <property type="entry name" value="Tetracycline Repressor, domain 2"/>
    <property type="match status" value="1"/>
</dbReference>
<evidence type="ECO:0000313" key="6">
    <source>
        <dbReference type="Proteomes" id="UP000316639"/>
    </source>
</evidence>
<dbReference type="Proteomes" id="UP000316639">
    <property type="component" value="Unassembled WGS sequence"/>
</dbReference>
<gene>
    <name evidence="5" type="ORF">FKR81_35495</name>
</gene>
<dbReference type="InterPro" id="IPR001647">
    <property type="entry name" value="HTH_TetR"/>
</dbReference>
<reference evidence="5 6" key="1">
    <citation type="submission" date="2019-07" db="EMBL/GenBank/DDBJ databases">
        <title>Lentzea xizangensis sp. nov., isolated from Qinghai-Tibetan Plateau Soils.</title>
        <authorList>
            <person name="Huang J."/>
        </authorList>
    </citation>
    <scope>NUCLEOTIDE SEQUENCE [LARGE SCALE GENOMIC DNA]</scope>
    <source>
        <strain evidence="5 6">FXJ1.1311</strain>
    </source>
</reference>
<evidence type="ECO:0000259" key="4">
    <source>
        <dbReference type="PROSITE" id="PS50977"/>
    </source>
</evidence>
<dbReference type="InterPro" id="IPR050109">
    <property type="entry name" value="HTH-type_TetR-like_transc_reg"/>
</dbReference>
<feature type="DNA-binding region" description="H-T-H motif" evidence="2">
    <location>
        <begin position="43"/>
        <end position="62"/>
    </location>
</feature>
<keyword evidence="6" id="KW-1185">Reference proteome</keyword>
<dbReference type="AlphaFoldDB" id="A0A563EIG9"/>
<dbReference type="InterPro" id="IPR009057">
    <property type="entry name" value="Homeodomain-like_sf"/>
</dbReference>
<evidence type="ECO:0000256" key="1">
    <source>
        <dbReference type="ARBA" id="ARBA00023125"/>
    </source>
</evidence>
<keyword evidence="1 2" id="KW-0238">DNA-binding</keyword>
<dbReference type="GO" id="GO:0003677">
    <property type="term" value="F:DNA binding"/>
    <property type="evidence" value="ECO:0007669"/>
    <property type="project" value="UniProtKB-UniRule"/>
</dbReference>
<dbReference type="GO" id="GO:0006355">
    <property type="term" value="P:regulation of DNA-templated transcription"/>
    <property type="evidence" value="ECO:0007669"/>
    <property type="project" value="UniProtKB-ARBA"/>
</dbReference>
<proteinExistence type="predicted"/>
<dbReference type="PRINTS" id="PR00455">
    <property type="entry name" value="HTHTETR"/>
</dbReference>
<dbReference type="SUPFAM" id="SSF48498">
    <property type="entry name" value="Tetracyclin repressor-like, C-terminal domain"/>
    <property type="match status" value="1"/>
</dbReference>
<evidence type="ECO:0000256" key="2">
    <source>
        <dbReference type="PROSITE-ProRule" id="PRU00335"/>
    </source>
</evidence>
<accession>A0A563EIG9</accession>
<feature type="region of interest" description="Disordered" evidence="3">
    <location>
        <begin position="1"/>
        <end position="21"/>
    </location>
</feature>
<name>A0A563EIG9_9PSEU</name>
<evidence type="ECO:0000256" key="3">
    <source>
        <dbReference type="SAM" id="MobiDB-lite"/>
    </source>
</evidence>
<dbReference type="PANTHER" id="PTHR30328:SF54">
    <property type="entry name" value="HTH-TYPE TRANSCRIPTIONAL REPRESSOR SCO4008"/>
    <property type="match status" value="1"/>
</dbReference>
<sequence>MVDHQTRRSPAPGERKRDPERTKARIVEAAIAEFGAKGYAATRISDIADRAGVNKQLISYYFGGKEGLYNEIARAWHQRGGEMMDPDQPLADVVASFVMTTAEQRAQGKLMVWANLADGTPESGDAEFMRGQVARLAERQAAGELPPDIDPAFLMLVLMAAASAPLVLPQVARQITGEDPESPEFARRYADQLARVVRHLSGGGAHG</sequence>
<evidence type="ECO:0000313" key="5">
    <source>
        <dbReference type="EMBL" id="TWP46473.1"/>
    </source>
</evidence>
<dbReference type="Pfam" id="PF00440">
    <property type="entry name" value="TetR_N"/>
    <property type="match status" value="1"/>
</dbReference>
<feature type="domain" description="HTH tetR-type" evidence="4">
    <location>
        <begin position="20"/>
        <end position="80"/>
    </location>
</feature>
<comment type="caution">
    <text evidence="5">The sequence shown here is derived from an EMBL/GenBank/DDBJ whole genome shotgun (WGS) entry which is preliminary data.</text>
</comment>
<dbReference type="InterPro" id="IPR041467">
    <property type="entry name" value="Sco4008_C"/>
</dbReference>
<dbReference type="PROSITE" id="PS50977">
    <property type="entry name" value="HTH_TETR_2"/>
    <property type="match status" value="1"/>
</dbReference>